<evidence type="ECO:0000313" key="2">
    <source>
        <dbReference type="EMBL" id="MBA0550245.1"/>
    </source>
</evidence>
<dbReference type="SUPFAM" id="SSF51649">
    <property type="entry name" value="RuBisCo, C-terminal domain"/>
    <property type="match status" value="1"/>
</dbReference>
<dbReference type="PANTHER" id="PTHR42704:SF15">
    <property type="entry name" value="RIBULOSE BISPHOSPHATE CARBOXYLASE LARGE CHAIN"/>
    <property type="match status" value="1"/>
</dbReference>
<dbReference type="GO" id="GO:0000287">
    <property type="term" value="F:magnesium ion binding"/>
    <property type="evidence" value="ECO:0007669"/>
    <property type="project" value="InterPro"/>
</dbReference>
<gene>
    <name evidence="2" type="ORF">Golob_021207</name>
</gene>
<reference evidence="2 3" key="1">
    <citation type="journal article" date="2019" name="Genome Biol. Evol.">
        <title>Insights into the evolution of the New World diploid cottons (Gossypium, subgenus Houzingenia) based on genome sequencing.</title>
        <authorList>
            <person name="Grover C.E."/>
            <person name="Arick M.A. 2nd"/>
            <person name="Thrash A."/>
            <person name="Conover J.L."/>
            <person name="Sanders W.S."/>
            <person name="Peterson D.G."/>
            <person name="Frelichowski J.E."/>
            <person name="Scheffler J.A."/>
            <person name="Scheffler B.E."/>
            <person name="Wendel J.F."/>
        </authorList>
    </citation>
    <scope>NUCLEOTIDE SEQUENCE [LARGE SCALE GENOMIC DNA]</scope>
    <source>
        <strain evidence="2">157</strain>
        <tissue evidence="2">Leaf</tissue>
    </source>
</reference>
<dbReference type="EMBL" id="JABEZX010000002">
    <property type="protein sequence ID" value="MBA0550245.1"/>
    <property type="molecule type" value="Genomic_DNA"/>
</dbReference>
<organism evidence="2 3">
    <name type="scientific">Gossypium lobatum</name>
    <dbReference type="NCBI Taxonomy" id="34289"/>
    <lineage>
        <taxon>Eukaryota</taxon>
        <taxon>Viridiplantae</taxon>
        <taxon>Streptophyta</taxon>
        <taxon>Embryophyta</taxon>
        <taxon>Tracheophyta</taxon>
        <taxon>Spermatophyta</taxon>
        <taxon>Magnoliopsida</taxon>
        <taxon>eudicotyledons</taxon>
        <taxon>Gunneridae</taxon>
        <taxon>Pentapetalae</taxon>
        <taxon>rosids</taxon>
        <taxon>malvids</taxon>
        <taxon>Malvales</taxon>
        <taxon>Malvaceae</taxon>
        <taxon>Malvoideae</taxon>
        <taxon>Gossypium</taxon>
    </lineage>
</organism>
<comment type="caution">
    <text evidence="2">The sequence shown here is derived from an EMBL/GenBank/DDBJ whole genome shotgun (WGS) entry which is preliminary data.</text>
</comment>
<dbReference type="GO" id="GO:0016984">
    <property type="term" value="F:ribulose-bisphosphate carboxylase activity"/>
    <property type="evidence" value="ECO:0007669"/>
    <property type="project" value="InterPro"/>
</dbReference>
<proteinExistence type="predicted"/>
<dbReference type="Pfam" id="PF00016">
    <property type="entry name" value="RuBisCO_large"/>
    <property type="match status" value="1"/>
</dbReference>
<protein>
    <recommendedName>
        <fullName evidence="1">Ribulose bisphosphate carboxylase large subunit C-terminal domain-containing protein</fullName>
    </recommendedName>
</protein>
<evidence type="ECO:0000313" key="3">
    <source>
        <dbReference type="Proteomes" id="UP000593572"/>
    </source>
</evidence>
<dbReference type="InterPro" id="IPR036376">
    <property type="entry name" value="RuBisCO_lsu_C_sf"/>
</dbReference>
<keyword evidence="3" id="KW-1185">Reference proteome</keyword>
<dbReference type="Gene3D" id="3.20.20.110">
    <property type="entry name" value="Ribulose bisphosphate carboxylase, large subunit, C-terminal domain"/>
    <property type="match status" value="1"/>
</dbReference>
<sequence length="39" mass="4045">MLALTKIFGDSSVLQFNGGTLGHPWGNTSGAVANRIALE</sequence>
<accession>A0A7J8LCS3</accession>
<dbReference type="InterPro" id="IPR033966">
    <property type="entry name" value="RuBisCO"/>
</dbReference>
<feature type="non-terminal residue" evidence="2">
    <location>
        <position position="39"/>
    </location>
</feature>
<dbReference type="InterPro" id="IPR000685">
    <property type="entry name" value="RuBisCO_lsu_C"/>
</dbReference>
<dbReference type="Proteomes" id="UP000593572">
    <property type="component" value="Unassembled WGS sequence"/>
</dbReference>
<dbReference type="AlphaFoldDB" id="A0A7J8LCS3"/>
<feature type="domain" description="Ribulose bisphosphate carboxylase large subunit C-terminal" evidence="1">
    <location>
        <begin position="1"/>
        <end position="39"/>
    </location>
</feature>
<name>A0A7J8LCS3_9ROSI</name>
<dbReference type="PANTHER" id="PTHR42704">
    <property type="entry name" value="RIBULOSE BISPHOSPHATE CARBOXYLASE"/>
    <property type="match status" value="1"/>
</dbReference>
<evidence type="ECO:0000259" key="1">
    <source>
        <dbReference type="Pfam" id="PF00016"/>
    </source>
</evidence>